<keyword evidence="1" id="KW-0175">Coiled coil</keyword>
<organism evidence="4 5">
    <name type="scientific">Fusobacterium necrophorum</name>
    <dbReference type="NCBI Taxonomy" id="859"/>
    <lineage>
        <taxon>Bacteria</taxon>
        <taxon>Fusobacteriati</taxon>
        <taxon>Fusobacteriota</taxon>
        <taxon>Fusobacteriia</taxon>
        <taxon>Fusobacteriales</taxon>
        <taxon>Fusobacteriaceae</taxon>
        <taxon>Fusobacterium</taxon>
    </lineage>
</organism>
<dbReference type="PROSITE" id="PS51208">
    <property type="entry name" value="AUTOTRANSPORTER"/>
    <property type="match status" value="1"/>
</dbReference>
<feature type="coiled-coil region" evidence="1">
    <location>
        <begin position="337"/>
        <end position="385"/>
    </location>
</feature>
<dbReference type="Proteomes" id="UP000289216">
    <property type="component" value="Unassembled WGS sequence"/>
</dbReference>
<dbReference type="InterPro" id="IPR005546">
    <property type="entry name" value="Autotransporte_beta"/>
</dbReference>
<feature type="domain" description="Autotransporter" evidence="3">
    <location>
        <begin position="984"/>
        <end position="1273"/>
    </location>
</feature>
<dbReference type="AlphaFoldDB" id="A0A4V1QY15"/>
<sequence length="1273" mass="145644">MKKTMLVLCLAALASTSYGQSGKYKAPAHYPVWEAQNLFSTFEKGAYLNLLRVVDEINRQHGVSSNYLERGSDWFLKSADKVDLVPVAQFVGSGDSQFSESLPAGRDGRAYSTSQRVWSREEIKEKKEKREGFDSFSYTRQGNQKRFYFGNGNTVKDVIVENSEKYEKRKKSEEEKKNIQYQVEGIYQRYNGNINQLKMTIEDFNKHIKDKPREEILNYLKKEIQKKIPPKTGKVEIKDGQLITKDENGKEWRVLWSLEPVSELQTSYGTPKKIEYKDNIFTNIFIYEPLKEYEGKNNSAGKTFYTKDGSIIVEDKLKYNKEIIKVKEEKEVPKKDRKEFEKAYADYKKEMEKKEQEYAECVKKKEEAKQQRDRIQKILTDFRTEYEGKTEEEKKTYLEKHKGQEELIRQCEECCKIYKEMENKFLELYTEIGETIPKRYGLYCGWGANKEEACSKWMDYVVKNSDITVEYTGKNIEFRGQGRIEGTVDLGDGHNVLTIQEQYTGKYGTNIILGPKAKLQNIAVVEVGGEIGDSSHASLSGRTSLSLDIDPSVKNEKGNLIQHALKDSDKKIVFRPAGQLNSESRNDFSLELMTSRIAEDSTIDAGRPLHYQAKDKYDPAKTVDMHINLISDSIAHTLEEEGKKKEWVTSDEENTLLKVHVKEKLKKLTDDENEVYRSIRDAKKMNVLQPTLTTTNKKTIFSIVDDEREEKKKIDLIHSLKLAKTDEELEEAIKRNSQFHLPESKIKEAKMSAKIIQSGMVKTKEKTEEYKKLMSSQEYKELDLEKTLSALENLDPNDVWQKLGIWKESGNSLNESQKKEIRSKLEMAKELLSGYQGEGNKKIETLKKLANDCKNMDKLKEAHTRIETCQKDIEKCMECIEGEGKDTSALRNFFSTLNGLRTGLKEQISMTEKTIDAEKVKELEEYDNERKEFTTLKNLMYYTIREEEALSELKNILGQLQKRNIYSKLNKIAKDEISTYTNMPFDIDRSLFGKKTLYTRGGFLSSRTVQKNFKGNIYTGYGIYEDEYQKGLKLGAIVGGANTNYQEVYAKTLQTVATESTIKGVSAYAGAYANKSLNPQIEWISGLGLQLGHYSVKRDVRNNYQQLASKGRTMIGAANLYTGFVYSYPLPDDLIFRAKGILSYSFVHQGKIHEKNGLRLNINSQNYQYADGEMGISLSKTLYDDSKKSSLSAGVSGVFGLSGYKNKALNAKVANSSSSFSIHGDKVKKDAVKVHLDYNMQLDLGLNYGLEGTYITNSEQTDVKIGLKAGYTF</sequence>
<name>A0A4V1QY15_9FUSO</name>
<evidence type="ECO:0000313" key="5">
    <source>
        <dbReference type="Proteomes" id="UP000289216"/>
    </source>
</evidence>
<gene>
    <name evidence="4" type="ORF">EPT53_00250</name>
</gene>
<dbReference type="RefSeq" id="WP_129490262.1">
    <property type="nucleotide sequence ID" value="NZ_SBAP01000001.1"/>
</dbReference>
<keyword evidence="2" id="KW-0732">Signal</keyword>
<evidence type="ECO:0000259" key="3">
    <source>
        <dbReference type="PROSITE" id="PS51208"/>
    </source>
</evidence>
<feature type="chain" id="PRO_5021012279" evidence="2">
    <location>
        <begin position="20"/>
        <end position="1273"/>
    </location>
</feature>
<reference evidence="4 5" key="1">
    <citation type="submission" date="2019-01" db="EMBL/GenBank/DDBJ databases">
        <title>Fusobacterium necrophorum Isolated From the Uterus of Dairy Cows.</title>
        <authorList>
            <person name="Francis A.M."/>
        </authorList>
    </citation>
    <scope>NUCLEOTIDE SEQUENCE [LARGE SCALE GENOMIC DNA]</scope>
    <source>
        <strain evidence="4 5">KG35</strain>
    </source>
</reference>
<feature type="signal peptide" evidence="2">
    <location>
        <begin position="1"/>
        <end position="19"/>
    </location>
</feature>
<dbReference type="Gene3D" id="2.40.128.130">
    <property type="entry name" value="Autotransporter beta-domain"/>
    <property type="match status" value="1"/>
</dbReference>
<evidence type="ECO:0000313" key="4">
    <source>
        <dbReference type="EMBL" id="RXZ71576.1"/>
    </source>
</evidence>
<dbReference type="Pfam" id="PF03797">
    <property type="entry name" value="Autotransporter"/>
    <property type="match status" value="1"/>
</dbReference>
<evidence type="ECO:0000256" key="2">
    <source>
        <dbReference type="SAM" id="SignalP"/>
    </source>
</evidence>
<dbReference type="EMBL" id="SBAP01000001">
    <property type="protein sequence ID" value="RXZ71576.1"/>
    <property type="molecule type" value="Genomic_DNA"/>
</dbReference>
<dbReference type="SUPFAM" id="SSF103515">
    <property type="entry name" value="Autotransporter"/>
    <property type="match status" value="1"/>
</dbReference>
<accession>A0A4V1QY15</accession>
<comment type="caution">
    <text evidence="4">The sequence shown here is derived from an EMBL/GenBank/DDBJ whole genome shotgun (WGS) entry which is preliminary data.</text>
</comment>
<evidence type="ECO:0000256" key="1">
    <source>
        <dbReference type="SAM" id="Coils"/>
    </source>
</evidence>
<dbReference type="InterPro" id="IPR036709">
    <property type="entry name" value="Autotransporte_beta_dom_sf"/>
</dbReference>
<protein>
    <submittedName>
        <fullName evidence="4">Autotransporter domain-containing protein</fullName>
    </submittedName>
</protein>
<proteinExistence type="predicted"/>